<organism evidence="4 5">
    <name type="scientific">Crossiella equi</name>
    <dbReference type="NCBI Taxonomy" id="130796"/>
    <lineage>
        <taxon>Bacteria</taxon>
        <taxon>Bacillati</taxon>
        <taxon>Actinomycetota</taxon>
        <taxon>Actinomycetes</taxon>
        <taxon>Pseudonocardiales</taxon>
        <taxon>Pseudonocardiaceae</taxon>
        <taxon>Crossiella</taxon>
    </lineage>
</organism>
<evidence type="ECO:0000256" key="3">
    <source>
        <dbReference type="SAM" id="SignalP"/>
    </source>
</evidence>
<keyword evidence="2" id="KW-0472">Membrane</keyword>
<comment type="caution">
    <text evidence="4">The sequence shown here is derived from an EMBL/GenBank/DDBJ whole genome shotgun (WGS) entry which is preliminary data.</text>
</comment>
<gene>
    <name evidence="4" type="ORF">JOF53_005581</name>
</gene>
<feature type="signal peptide" evidence="3">
    <location>
        <begin position="1"/>
        <end position="31"/>
    </location>
</feature>
<evidence type="ECO:0000256" key="1">
    <source>
        <dbReference type="SAM" id="MobiDB-lite"/>
    </source>
</evidence>
<name>A0ABS5AKG9_9PSEU</name>
<keyword evidence="3" id="KW-0732">Signal</keyword>
<proteinExistence type="predicted"/>
<keyword evidence="2" id="KW-0812">Transmembrane</keyword>
<feature type="transmembrane region" description="Helical" evidence="2">
    <location>
        <begin position="201"/>
        <end position="223"/>
    </location>
</feature>
<protein>
    <recommendedName>
        <fullName evidence="6">Gram-positive cocci surface proteins LPxTG domain-containing protein</fullName>
    </recommendedName>
</protein>
<keyword evidence="2" id="KW-1133">Transmembrane helix</keyword>
<feature type="chain" id="PRO_5045757070" description="Gram-positive cocci surface proteins LPxTG domain-containing protein" evidence="3">
    <location>
        <begin position="32"/>
        <end position="227"/>
    </location>
</feature>
<dbReference type="RefSeq" id="WP_209707327.1">
    <property type="nucleotide sequence ID" value="NZ_JAGIOO010000001.1"/>
</dbReference>
<keyword evidence="5" id="KW-1185">Reference proteome</keyword>
<evidence type="ECO:0000256" key="2">
    <source>
        <dbReference type="SAM" id="Phobius"/>
    </source>
</evidence>
<evidence type="ECO:0008006" key="6">
    <source>
        <dbReference type="Google" id="ProtNLM"/>
    </source>
</evidence>
<feature type="region of interest" description="Disordered" evidence="1">
    <location>
        <begin position="115"/>
        <end position="192"/>
    </location>
</feature>
<sequence length="227" mass="22632">MHVATPAPRRAAVLAALAATALLSLVPSAGADPQIPWSGDERATPSAGVAASCAAAGLGGQVVEATVTKNSRYLNVTAVASGIALTGVVVQGGPGYNTYPASAFSGLPWTRLHAPLESPSQPDKPAPHTGFFACGATTPPTSTTTSTTTTRPTTTTVPTTTSTVPTTTGSSPTSTSGTTTPPPVTTSTTPGLAETGYDRGWLVFLAAGLVLLGAAALALPRLLRRRG</sequence>
<reference evidence="4 5" key="1">
    <citation type="submission" date="2021-03" db="EMBL/GenBank/DDBJ databases">
        <title>Sequencing the genomes of 1000 actinobacteria strains.</title>
        <authorList>
            <person name="Klenk H.-P."/>
        </authorList>
    </citation>
    <scope>NUCLEOTIDE SEQUENCE [LARGE SCALE GENOMIC DNA]</scope>
    <source>
        <strain evidence="4 5">DSM 44580</strain>
    </source>
</reference>
<feature type="compositionally biased region" description="Low complexity" evidence="1">
    <location>
        <begin position="137"/>
        <end position="191"/>
    </location>
</feature>
<evidence type="ECO:0000313" key="5">
    <source>
        <dbReference type="Proteomes" id="UP001519363"/>
    </source>
</evidence>
<accession>A0ABS5AKG9</accession>
<dbReference type="Proteomes" id="UP001519363">
    <property type="component" value="Unassembled WGS sequence"/>
</dbReference>
<dbReference type="EMBL" id="JAGIOO010000001">
    <property type="protein sequence ID" value="MBP2476709.1"/>
    <property type="molecule type" value="Genomic_DNA"/>
</dbReference>
<evidence type="ECO:0000313" key="4">
    <source>
        <dbReference type="EMBL" id="MBP2476709.1"/>
    </source>
</evidence>